<dbReference type="AlphaFoldDB" id="W4LW61"/>
<dbReference type="GO" id="GO:0002128">
    <property type="term" value="P:tRNA nucleoside ribose methylation"/>
    <property type="evidence" value="ECO:0007669"/>
    <property type="project" value="TreeGrafter"/>
</dbReference>
<comment type="catalytic activity">
    <reaction evidence="5">
        <text>cytidine(32) in tRNA + S-adenosyl-L-methionine = 2'-O-methylcytidine(32) in tRNA + S-adenosyl-L-homocysteine + H(+)</text>
        <dbReference type="Rhea" id="RHEA:42932"/>
        <dbReference type="Rhea" id="RHEA-COMP:10288"/>
        <dbReference type="Rhea" id="RHEA-COMP:10289"/>
        <dbReference type="ChEBI" id="CHEBI:15378"/>
        <dbReference type="ChEBI" id="CHEBI:57856"/>
        <dbReference type="ChEBI" id="CHEBI:59789"/>
        <dbReference type="ChEBI" id="CHEBI:74495"/>
        <dbReference type="ChEBI" id="CHEBI:82748"/>
        <dbReference type="EC" id="2.1.1.200"/>
    </reaction>
</comment>
<dbReference type="PATRIC" id="fig|1429438.4.peg.1068"/>
<dbReference type="Pfam" id="PF00588">
    <property type="entry name" value="SpoU_methylase"/>
    <property type="match status" value="1"/>
</dbReference>
<dbReference type="PANTHER" id="PTHR42786">
    <property type="entry name" value="TRNA/RRNA METHYLTRANSFERASE"/>
    <property type="match status" value="1"/>
</dbReference>
<keyword evidence="5" id="KW-0963">Cytoplasm</keyword>
<proteinExistence type="inferred from homology"/>
<dbReference type="NCBIfam" id="TIGR00050">
    <property type="entry name" value="rRNA_methyl_1"/>
    <property type="match status" value="1"/>
</dbReference>
<keyword evidence="9" id="KW-1185">Reference proteome</keyword>
<dbReference type="InterPro" id="IPR029028">
    <property type="entry name" value="Alpha/beta_knot_MTases"/>
</dbReference>
<comment type="catalytic activity">
    <reaction evidence="5">
        <text>uridine(32) in tRNA + S-adenosyl-L-methionine = 2'-O-methyluridine(32) in tRNA + S-adenosyl-L-homocysteine + H(+)</text>
        <dbReference type="Rhea" id="RHEA:42936"/>
        <dbReference type="Rhea" id="RHEA-COMP:10107"/>
        <dbReference type="Rhea" id="RHEA-COMP:10290"/>
        <dbReference type="ChEBI" id="CHEBI:15378"/>
        <dbReference type="ChEBI" id="CHEBI:57856"/>
        <dbReference type="ChEBI" id="CHEBI:59789"/>
        <dbReference type="ChEBI" id="CHEBI:65315"/>
        <dbReference type="ChEBI" id="CHEBI:74478"/>
        <dbReference type="EC" id="2.1.1.200"/>
    </reaction>
</comment>
<comment type="subcellular location">
    <subcellularLocation>
        <location evidence="5">Cytoplasm</location>
    </subcellularLocation>
</comment>
<dbReference type="PANTHER" id="PTHR42786:SF2">
    <property type="entry name" value="TRNA (CYTIDINE_URIDINE-2'-O-)-METHYLTRANSFERASE TRMJ"/>
    <property type="match status" value="1"/>
</dbReference>
<dbReference type="InterPro" id="IPR029026">
    <property type="entry name" value="tRNA_m1G_MTases_N"/>
</dbReference>
<dbReference type="GO" id="GO:0160206">
    <property type="term" value="F:tRNA (cytidine(32)/uridine(32)-2'-O)-methyltransferase activity"/>
    <property type="evidence" value="ECO:0007669"/>
    <property type="project" value="UniProtKB-EC"/>
</dbReference>
<evidence type="ECO:0000256" key="3">
    <source>
        <dbReference type="ARBA" id="ARBA00022679"/>
    </source>
</evidence>
<dbReference type="SUPFAM" id="SSF75217">
    <property type="entry name" value="alpha/beta knot"/>
    <property type="match status" value="1"/>
</dbReference>
<protein>
    <recommendedName>
        <fullName evidence="5">tRNA (cytidine/uridine-2'-O-)-methyltransferase TrmJ</fullName>
        <ecNumber evidence="5">2.1.1.200</ecNumber>
    </recommendedName>
    <alternativeName>
        <fullName evidence="5">tRNA (cytidine(32)/uridine(32)-2'-O)-methyltransferase</fullName>
    </alternativeName>
    <alternativeName>
        <fullName evidence="5">tRNA Cm32/Um32 methyltransferase</fullName>
    </alternativeName>
</protein>
<comment type="similarity">
    <text evidence="1">Belongs to the class IV-like SAM-binding methyltransferase superfamily. RNA methyltransferase TrmH family.</text>
</comment>
<dbReference type="GO" id="GO:0005829">
    <property type="term" value="C:cytosol"/>
    <property type="evidence" value="ECO:0007669"/>
    <property type="project" value="TreeGrafter"/>
</dbReference>
<dbReference type="Gene3D" id="1.10.8.590">
    <property type="match status" value="1"/>
</dbReference>
<name>W4LW61_ENTF1</name>
<comment type="function">
    <text evidence="5">Catalyzes the formation of 2'O-methylated cytidine (Cm32) or 2'O-methylated uridine (Um32) at position 32 in tRNA.</text>
</comment>
<dbReference type="CDD" id="cd18093">
    <property type="entry name" value="SpoU-like_TrmJ"/>
    <property type="match status" value="1"/>
</dbReference>
<keyword evidence="3" id="KW-0808">Transferase</keyword>
<dbReference type="EC" id="2.1.1.200" evidence="5"/>
<dbReference type="InterPro" id="IPR004384">
    <property type="entry name" value="RNA_MeTrfase_TrmJ/LasT"/>
</dbReference>
<feature type="compositionally biased region" description="Pro residues" evidence="6">
    <location>
        <begin position="252"/>
        <end position="264"/>
    </location>
</feature>
<keyword evidence="2 5" id="KW-0489">Methyltransferase</keyword>
<feature type="domain" description="tRNA/rRNA methyltransferase SpoU type" evidence="7">
    <location>
        <begin position="13"/>
        <end position="162"/>
    </location>
</feature>
<sequence>MNDLNQTLNPERVTIILVRPQSPGNIGSTARAMRNMGLHRLALVAPERFPHAEARMMACGAEGLLQQAEIYDSVQAAIASCHWLIGTSARRRRYRNVPLTPVQLAQKLPVLCQDHHVGILFGPEDSGLTTDELNLCHEWVVIPTATEATSLNLSQAVMVICYEIMSQRAEPPSADLPALASMAETEAMYEHLRQAFTLHGFPTHDAVERILIGLRRIFERTKLEHRDVRLVRGIARQLGWAMRHPLTLREPVTPPHGPVTPSPEPADTAHPE</sequence>
<evidence type="ECO:0000259" key="7">
    <source>
        <dbReference type="Pfam" id="PF00588"/>
    </source>
</evidence>
<accession>W4LW61</accession>
<dbReference type="Proteomes" id="UP000019141">
    <property type="component" value="Unassembled WGS sequence"/>
</dbReference>
<keyword evidence="5" id="KW-0819">tRNA processing</keyword>
<comment type="caution">
    <text evidence="8">The sequence shown here is derived from an EMBL/GenBank/DDBJ whole genome shotgun (WGS) entry which is preliminary data.</text>
</comment>
<dbReference type="GO" id="GO:0106339">
    <property type="term" value="F:tRNA (cytidine(32)-2'-O)-methyltransferase activity"/>
    <property type="evidence" value="ECO:0007669"/>
    <property type="project" value="RHEA"/>
</dbReference>
<evidence type="ECO:0000256" key="4">
    <source>
        <dbReference type="ARBA" id="ARBA00022691"/>
    </source>
</evidence>
<reference evidence="8 9" key="1">
    <citation type="journal article" date="2014" name="Nature">
        <title>An environmental bacterial taxon with a large and distinct metabolic repertoire.</title>
        <authorList>
            <person name="Wilson M.C."/>
            <person name="Mori T."/>
            <person name="Ruckert C."/>
            <person name="Uria A.R."/>
            <person name="Helf M.J."/>
            <person name="Takada K."/>
            <person name="Gernert C."/>
            <person name="Steffens U.A."/>
            <person name="Heycke N."/>
            <person name="Schmitt S."/>
            <person name="Rinke C."/>
            <person name="Helfrich E.J."/>
            <person name="Brachmann A.O."/>
            <person name="Gurgui C."/>
            <person name="Wakimoto T."/>
            <person name="Kracht M."/>
            <person name="Crusemann M."/>
            <person name="Hentschel U."/>
            <person name="Abe I."/>
            <person name="Matsunaga S."/>
            <person name="Kalinowski J."/>
            <person name="Takeyama H."/>
            <person name="Piel J."/>
        </authorList>
    </citation>
    <scope>NUCLEOTIDE SEQUENCE [LARGE SCALE GENOMIC DNA]</scope>
    <source>
        <strain evidence="9">TSY1</strain>
    </source>
</reference>
<keyword evidence="4 5" id="KW-0949">S-adenosyl-L-methionine</keyword>
<evidence type="ECO:0000256" key="5">
    <source>
        <dbReference type="RuleBase" id="RU362024"/>
    </source>
</evidence>
<dbReference type="Gene3D" id="3.40.1280.10">
    <property type="match status" value="1"/>
</dbReference>
<evidence type="ECO:0000256" key="1">
    <source>
        <dbReference type="ARBA" id="ARBA00007228"/>
    </source>
</evidence>
<dbReference type="GO" id="GO:0003723">
    <property type="term" value="F:RNA binding"/>
    <property type="evidence" value="ECO:0007669"/>
    <property type="project" value="InterPro"/>
</dbReference>
<evidence type="ECO:0000256" key="2">
    <source>
        <dbReference type="ARBA" id="ARBA00022603"/>
    </source>
</evidence>
<dbReference type="HOGENOM" id="CLU_056931_0_1_7"/>
<gene>
    <name evidence="5" type="primary">trmJ</name>
    <name evidence="8" type="ORF">ETSY1_04600</name>
</gene>
<organism evidence="8 9">
    <name type="scientific">Entotheonella factor</name>
    <dbReference type="NCBI Taxonomy" id="1429438"/>
    <lineage>
        <taxon>Bacteria</taxon>
        <taxon>Pseudomonadati</taxon>
        <taxon>Nitrospinota/Tectimicrobiota group</taxon>
        <taxon>Candidatus Tectimicrobiota</taxon>
        <taxon>Candidatus Entotheonellia</taxon>
        <taxon>Candidatus Entotheonellales</taxon>
        <taxon>Candidatus Entotheonellaceae</taxon>
        <taxon>Candidatus Entotheonella</taxon>
    </lineage>
</organism>
<evidence type="ECO:0000256" key="6">
    <source>
        <dbReference type="SAM" id="MobiDB-lite"/>
    </source>
</evidence>
<dbReference type="InterPro" id="IPR001537">
    <property type="entry name" value="SpoU_MeTrfase"/>
</dbReference>
<evidence type="ECO:0000313" key="9">
    <source>
        <dbReference type="Proteomes" id="UP000019141"/>
    </source>
</evidence>
<dbReference type="EMBL" id="AZHW01000173">
    <property type="protein sequence ID" value="ETX02138.1"/>
    <property type="molecule type" value="Genomic_DNA"/>
</dbReference>
<comment type="subunit">
    <text evidence="5">Homodimer.</text>
</comment>
<evidence type="ECO:0000313" key="8">
    <source>
        <dbReference type="EMBL" id="ETX02138.1"/>
    </source>
</evidence>
<feature type="region of interest" description="Disordered" evidence="6">
    <location>
        <begin position="249"/>
        <end position="272"/>
    </location>
</feature>
<dbReference type="PIRSF" id="PIRSF004808">
    <property type="entry name" value="LasT"/>
    <property type="match status" value="1"/>
</dbReference>